<proteinExistence type="predicted"/>
<feature type="compositionally biased region" description="Basic and acidic residues" evidence="1">
    <location>
        <begin position="307"/>
        <end position="322"/>
    </location>
</feature>
<dbReference type="Proteomes" id="UP000092154">
    <property type="component" value="Unassembled WGS sequence"/>
</dbReference>
<feature type="compositionally biased region" description="Basic and acidic residues" evidence="1">
    <location>
        <begin position="359"/>
        <end position="396"/>
    </location>
</feature>
<feature type="compositionally biased region" description="Basic and acidic residues" evidence="1">
    <location>
        <begin position="330"/>
        <end position="348"/>
    </location>
</feature>
<dbReference type="InParanoid" id="A0A1B7NCN6"/>
<accession>A0A1B7NCN6</accession>
<evidence type="ECO:0000256" key="1">
    <source>
        <dbReference type="SAM" id="MobiDB-lite"/>
    </source>
</evidence>
<organism evidence="2 3">
    <name type="scientific">Rhizopogon vinicolor AM-OR11-026</name>
    <dbReference type="NCBI Taxonomy" id="1314800"/>
    <lineage>
        <taxon>Eukaryota</taxon>
        <taxon>Fungi</taxon>
        <taxon>Dikarya</taxon>
        <taxon>Basidiomycota</taxon>
        <taxon>Agaricomycotina</taxon>
        <taxon>Agaricomycetes</taxon>
        <taxon>Agaricomycetidae</taxon>
        <taxon>Boletales</taxon>
        <taxon>Suillineae</taxon>
        <taxon>Rhizopogonaceae</taxon>
        <taxon>Rhizopogon</taxon>
    </lineage>
</organism>
<reference evidence="2 3" key="1">
    <citation type="submission" date="2016-06" db="EMBL/GenBank/DDBJ databases">
        <title>Comparative genomics of the ectomycorrhizal sister species Rhizopogon vinicolor and Rhizopogon vesiculosus (Basidiomycota: Boletales) reveals a divergence of the mating type B locus.</title>
        <authorList>
            <consortium name="DOE Joint Genome Institute"/>
            <person name="Mujic A.B."/>
            <person name="Kuo A."/>
            <person name="Tritt A."/>
            <person name="Lipzen A."/>
            <person name="Chen C."/>
            <person name="Johnson J."/>
            <person name="Sharma A."/>
            <person name="Barry K."/>
            <person name="Grigoriev I.V."/>
            <person name="Spatafora J.W."/>
        </authorList>
    </citation>
    <scope>NUCLEOTIDE SEQUENCE [LARGE SCALE GENOMIC DNA]</scope>
    <source>
        <strain evidence="2 3">AM-OR11-026</strain>
    </source>
</reference>
<gene>
    <name evidence="2" type="ORF">K503DRAFT_327095</name>
</gene>
<protein>
    <submittedName>
        <fullName evidence="2">Uncharacterized protein</fullName>
    </submittedName>
</protein>
<name>A0A1B7NCN6_9AGAM</name>
<evidence type="ECO:0000313" key="2">
    <source>
        <dbReference type="EMBL" id="OAX42627.1"/>
    </source>
</evidence>
<dbReference type="OrthoDB" id="2423195at2759"/>
<dbReference type="AlphaFoldDB" id="A0A1B7NCN6"/>
<dbReference type="EMBL" id="KV448153">
    <property type="protein sequence ID" value="OAX42627.1"/>
    <property type="molecule type" value="Genomic_DNA"/>
</dbReference>
<feature type="region of interest" description="Disordered" evidence="1">
    <location>
        <begin position="302"/>
        <end position="396"/>
    </location>
</feature>
<keyword evidence="3" id="KW-1185">Reference proteome</keyword>
<evidence type="ECO:0000313" key="3">
    <source>
        <dbReference type="Proteomes" id="UP000092154"/>
    </source>
</evidence>
<sequence length="396" mass="43535">MQTPVLVSYPPVAPSVKNGYAHSALATNAQPHALTTTSIQHQSPYTMFIQPIEHTASAVFTPPTPSTFTPIVFPPEDIPKTNTTASYSKDPVPELVNSDQGHWTFSLDVPIPDQMIYPILTSLEYTVKYGTKDGRGTSTIQTNVLLAKIPDASLDANSTPVDNGVISTASGAGFHPQTLDDGVPVVCLSSVPAVRENCPTSQLDHYISQQQLLPHVRIIEDSRLYLQLHVAEAPSPLMLRSLVVDVSATWVEDMQGKRLHDKIEAVEARTKVAEQKKAEEEQARLRAERKSTEANQAKEIAEQMEQTAKKKSEYDQLAKKQADQQAGTDRLAKQRADELAETYQRLEEAADATAQSNRTAKEDADRQAAAEHQAEVEADARAQKDREARSAIEHQL</sequence>